<dbReference type="Pfam" id="PF04828">
    <property type="entry name" value="GFA"/>
    <property type="match status" value="1"/>
</dbReference>
<evidence type="ECO:0000256" key="2">
    <source>
        <dbReference type="ARBA" id="ARBA00022723"/>
    </source>
</evidence>
<proteinExistence type="inferred from homology"/>
<reference evidence="6" key="1">
    <citation type="submission" date="2010-04" db="EMBL/GenBank/DDBJ databases">
        <title>Complete sequence of Thiomonas intermedia K12.</title>
        <authorList>
            <consortium name="US DOE Joint Genome Institute"/>
            <person name="Lucas S."/>
            <person name="Copeland A."/>
            <person name="Lapidus A."/>
            <person name="Cheng J.-F."/>
            <person name="Bruce D."/>
            <person name="Goodwin L."/>
            <person name="Pitluck S."/>
            <person name="Davenport K."/>
            <person name="Detter J.C."/>
            <person name="Han C."/>
            <person name="Tapia R."/>
            <person name="Land M."/>
            <person name="Hauser L."/>
            <person name="Kyrpides N."/>
            <person name="Ovchinnikova G."/>
            <person name="Kerfeld C.A."/>
            <person name="Cannon G.C."/>
            <person name="Heinhorst S."/>
            <person name="Woyke T."/>
        </authorList>
    </citation>
    <scope>NUCLEOTIDE SEQUENCE [LARGE SCALE GENOMIC DNA]</scope>
    <source>
        <strain evidence="6">K12</strain>
    </source>
</reference>
<dbReference type="PROSITE" id="PS51891">
    <property type="entry name" value="CENP_V_GFA"/>
    <property type="match status" value="1"/>
</dbReference>
<dbReference type="KEGG" id="tin:Tint_1948"/>
<dbReference type="GO" id="GO:0016846">
    <property type="term" value="F:carbon-sulfur lyase activity"/>
    <property type="evidence" value="ECO:0007669"/>
    <property type="project" value="InterPro"/>
</dbReference>
<keyword evidence="3" id="KW-0862">Zinc</keyword>
<comment type="similarity">
    <text evidence="1">Belongs to the Gfa family.</text>
</comment>
<evidence type="ECO:0000256" key="3">
    <source>
        <dbReference type="ARBA" id="ARBA00022833"/>
    </source>
</evidence>
<dbReference type="GO" id="GO:0046872">
    <property type="term" value="F:metal ion binding"/>
    <property type="evidence" value="ECO:0007669"/>
    <property type="project" value="UniProtKB-KW"/>
</dbReference>
<keyword evidence="4" id="KW-0456">Lyase</keyword>
<dbReference type="PANTHER" id="PTHR33337:SF40">
    <property type="entry name" value="CENP-V_GFA DOMAIN-CONTAINING PROTEIN-RELATED"/>
    <property type="match status" value="1"/>
</dbReference>
<dbReference type="BioCyc" id="TINT75379:TINT_RS16700-MONOMER"/>
<name>D5X2H7_THIK1</name>
<dbReference type="HOGENOM" id="CLU_055491_6_2_4"/>
<dbReference type="Gene3D" id="3.90.1590.10">
    <property type="entry name" value="glutathione-dependent formaldehyde- activating enzyme (gfa)"/>
    <property type="match status" value="1"/>
</dbReference>
<accession>D5X2H7</accession>
<feature type="domain" description="CENP-V/GFA" evidence="5">
    <location>
        <begin position="4"/>
        <end position="120"/>
    </location>
</feature>
<gene>
    <name evidence="6" type="ordered locus">Tint_1948</name>
</gene>
<dbReference type="PANTHER" id="PTHR33337">
    <property type="entry name" value="GFA DOMAIN-CONTAINING PROTEIN"/>
    <property type="match status" value="1"/>
</dbReference>
<evidence type="ECO:0000313" key="6">
    <source>
        <dbReference type="EMBL" id="ADG31310.1"/>
    </source>
</evidence>
<protein>
    <submittedName>
        <fullName evidence="6">Glutathione-dependent formaldehyde-activating GFA</fullName>
    </submittedName>
</protein>
<dbReference type="eggNOG" id="COG3791">
    <property type="taxonomic scope" value="Bacteria"/>
</dbReference>
<dbReference type="SUPFAM" id="SSF51316">
    <property type="entry name" value="Mss4-like"/>
    <property type="match status" value="1"/>
</dbReference>
<dbReference type="STRING" id="75379.Tint_1948"/>
<dbReference type="InterPro" id="IPR011057">
    <property type="entry name" value="Mss4-like_sf"/>
</dbReference>
<evidence type="ECO:0000259" key="5">
    <source>
        <dbReference type="PROSITE" id="PS51891"/>
    </source>
</evidence>
<evidence type="ECO:0000256" key="1">
    <source>
        <dbReference type="ARBA" id="ARBA00005495"/>
    </source>
</evidence>
<dbReference type="EMBL" id="CP002021">
    <property type="protein sequence ID" value="ADG31310.1"/>
    <property type="molecule type" value="Genomic_DNA"/>
</dbReference>
<dbReference type="AlphaFoldDB" id="D5X2H7"/>
<evidence type="ECO:0000256" key="4">
    <source>
        <dbReference type="ARBA" id="ARBA00023239"/>
    </source>
</evidence>
<sequence length="141" mass="15224">MTQREGGCLCGKVRYKLVTDPVVSRVCWCRTCQHFSGNGTANAIFPTDGMEVSGEMSVFTSESDSGNVINRKFCPHCGSHLFADSSTRPGVTVVRLGTLDNPSSVRPAANIWVASAPAWACFDPNLEMFEHQPPQPSKSGT</sequence>
<dbReference type="InterPro" id="IPR006913">
    <property type="entry name" value="CENP-V/GFA"/>
</dbReference>
<organism evidence="6">
    <name type="scientific">Thiomonas intermedia (strain K12)</name>
    <name type="common">Thiobacillus intermedius</name>
    <dbReference type="NCBI Taxonomy" id="75379"/>
    <lineage>
        <taxon>Bacteria</taxon>
        <taxon>Pseudomonadati</taxon>
        <taxon>Pseudomonadota</taxon>
        <taxon>Betaproteobacteria</taxon>
        <taxon>Burkholderiales</taxon>
        <taxon>Thiomonas</taxon>
    </lineage>
</organism>
<keyword evidence="2" id="KW-0479">Metal-binding</keyword>